<evidence type="ECO:0000256" key="8">
    <source>
        <dbReference type="SAM" id="MobiDB-lite"/>
    </source>
</evidence>
<keyword evidence="3" id="KW-0809">Transit peptide</keyword>
<evidence type="ECO:0000256" key="2">
    <source>
        <dbReference type="ARBA" id="ARBA00022723"/>
    </source>
</evidence>
<name>A0A9P8L6Y4_9PEZI</name>
<dbReference type="PANTHER" id="PTHR13184">
    <property type="entry name" value="37S RIBOSOMAL PROTEIN S22"/>
    <property type="match status" value="1"/>
</dbReference>
<comment type="caution">
    <text evidence="9">The sequence shown here is derived from an EMBL/GenBank/DDBJ whole genome shotgun (WGS) entry which is preliminary data.</text>
</comment>
<dbReference type="AlphaFoldDB" id="A0A9P8L6Y4"/>
<evidence type="ECO:0000256" key="4">
    <source>
        <dbReference type="ARBA" id="ARBA00023004"/>
    </source>
</evidence>
<keyword evidence="2" id="KW-0479">Metal-binding</keyword>
<dbReference type="Proteomes" id="UP000750711">
    <property type="component" value="Unassembled WGS sequence"/>
</dbReference>
<evidence type="ECO:0000313" key="10">
    <source>
        <dbReference type="Proteomes" id="UP000750711"/>
    </source>
</evidence>
<keyword evidence="5" id="KW-0411">Iron-sulfur</keyword>
<dbReference type="GO" id="GO:0051536">
    <property type="term" value="F:iron-sulfur cluster binding"/>
    <property type="evidence" value="ECO:0007669"/>
    <property type="project" value="UniProtKB-KW"/>
</dbReference>
<dbReference type="InterPro" id="IPR015324">
    <property type="entry name" value="Ribosomal_Rsm22-like"/>
</dbReference>
<reference evidence="9" key="1">
    <citation type="submission" date="2021-03" db="EMBL/GenBank/DDBJ databases">
        <title>Comparative genomics and phylogenomic investigation of the class Geoglossomycetes provide insights into ecological specialization and systematics.</title>
        <authorList>
            <person name="Melie T."/>
            <person name="Pirro S."/>
            <person name="Miller A.N."/>
            <person name="Quandt A."/>
        </authorList>
    </citation>
    <scope>NUCLEOTIDE SEQUENCE</scope>
    <source>
        <strain evidence="9">CAQ_001_2017</strain>
    </source>
</reference>
<proteinExistence type="predicted"/>
<feature type="non-terminal residue" evidence="9">
    <location>
        <position position="654"/>
    </location>
</feature>
<evidence type="ECO:0000256" key="7">
    <source>
        <dbReference type="ARBA" id="ARBA00045681"/>
    </source>
</evidence>
<accession>A0A9P8L6Y4</accession>
<dbReference type="GO" id="GO:0046872">
    <property type="term" value="F:metal ion binding"/>
    <property type="evidence" value="ECO:0007669"/>
    <property type="project" value="UniProtKB-KW"/>
</dbReference>
<protein>
    <submittedName>
        <fullName evidence="9">Uncharacterized protein</fullName>
    </submittedName>
</protein>
<dbReference type="InterPro" id="IPR052571">
    <property type="entry name" value="Mt_RNA_Methyltransferase"/>
</dbReference>
<feature type="compositionally biased region" description="Acidic residues" evidence="8">
    <location>
        <begin position="128"/>
        <end position="160"/>
    </location>
</feature>
<dbReference type="Pfam" id="PF09243">
    <property type="entry name" value="Rsm22"/>
    <property type="match status" value="1"/>
</dbReference>
<keyword evidence="6" id="KW-0496">Mitochondrion</keyword>
<dbReference type="GO" id="GO:0005763">
    <property type="term" value="C:mitochondrial small ribosomal subunit"/>
    <property type="evidence" value="ECO:0007669"/>
    <property type="project" value="TreeGrafter"/>
</dbReference>
<organism evidence="9 10">
    <name type="scientific">Trichoglossum hirsutum</name>
    <dbReference type="NCBI Taxonomy" id="265104"/>
    <lineage>
        <taxon>Eukaryota</taxon>
        <taxon>Fungi</taxon>
        <taxon>Dikarya</taxon>
        <taxon>Ascomycota</taxon>
        <taxon>Pezizomycotina</taxon>
        <taxon>Geoglossomycetes</taxon>
        <taxon>Geoglossales</taxon>
        <taxon>Geoglossaceae</taxon>
        <taxon>Trichoglossum</taxon>
    </lineage>
</organism>
<dbReference type="GO" id="GO:0003735">
    <property type="term" value="F:structural constituent of ribosome"/>
    <property type="evidence" value="ECO:0007669"/>
    <property type="project" value="TreeGrafter"/>
</dbReference>
<dbReference type="GO" id="GO:0008168">
    <property type="term" value="F:methyltransferase activity"/>
    <property type="evidence" value="ECO:0007669"/>
    <property type="project" value="InterPro"/>
</dbReference>
<dbReference type="EMBL" id="JAGHQM010001977">
    <property type="protein sequence ID" value="KAH0551504.1"/>
    <property type="molecule type" value="Genomic_DNA"/>
</dbReference>
<feature type="compositionally biased region" description="Polar residues" evidence="8">
    <location>
        <begin position="467"/>
        <end position="476"/>
    </location>
</feature>
<sequence>MEEMARYARRTFGDSLPEKFLTAEEYAIYERLYGPPFQHTAAEDAEPPPGKEGAVLKNALLKENVDGELEEVHYHHDNGPAGAKPGTANLVVSDDGGAVNVKVRSSQELKALTRLRKDMLSALKSSPVEEEEEDPDYLPEESEENEEDEEGGGGYEDVDEPDVYASAESIRTHPHTLAGRSRTSPTTLNLPQAAFVAPTESLLANMVPKHLAEAAENIFGGKGLPYSPFSPASKKHLPQKPIALAASQSRMSDMEGNIYLSCVMPGVYAAVMSTLVEVRKRLGGGWLSELLSKEGGPRFLDAGAGGAGIIAWREVLRAEWDRVREEREKKGLDGLPKEVPFGRATAVVGSDALRYRASRFIGNTTFIPRLPDHIYASKPAAQGSQDPATARKQFDVIIAPHTLWPISEDYRRKMHVQTLWSLLNPDGGVLILIEKGLPRGFEAVAEARKMLLSNHISSPDPTEDANETQTSSGSSRTPKETGMIIAPCTNHTTCPMYLTPGLSSGRKDFCHFRQRYIRPPLLQRIMDASGRNHEDIRFSYIAVRRGRDERATNSLIQGQAATEAAFSGHHAMPGDEGYQPANPLSLPRSILPPIKRHKHVTLDVCTPAGQIERWIVPRSFGRQAYRDASKSSWGDLWALGAKTRVSRRIRMGRG</sequence>
<gene>
    <name evidence="9" type="ORF">GP486_007282</name>
</gene>
<keyword evidence="4" id="KW-0408">Iron</keyword>
<dbReference type="GO" id="GO:0006412">
    <property type="term" value="P:translation"/>
    <property type="evidence" value="ECO:0007669"/>
    <property type="project" value="InterPro"/>
</dbReference>
<evidence type="ECO:0000256" key="3">
    <source>
        <dbReference type="ARBA" id="ARBA00022946"/>
    </source>
</evidence>
<evidence type="ECO:0000256" key="5">
    <source>
        <dbReference type="ARBA" id="ARBA00023014"/>
    </source>
</evidence>
<comment type="function">
    <text evidence="7">Mitochondrial ribosome (mitoribosome) assembly factor. Binds at the interface of the head and body domains of the mitochondrial small ribosomal subunit (mt-SSU), occluding the mRNA channel and preventing compaction of the head domain towards the body. Probable inactive methyltransferase: retains the characteristic folding and ability to bind S-adenosyl-L-methionine, but it probably lost its methyltransferase activity.</text>
</comment>
<comment type="subcellular location">
    <subcellularLocation>
        <location evidence="1">Mitochondrion</location>
    </subcellularLocation>
</comment>
<feature type="region of interest" description="Disordered" evidence="8">
    <location>
        <begin position="122"/>
        <end position="160"/>
    </location>
</feature>
<evidence type="ECO:0000256" key="1">
    <source>
        <dbReference type="ARBA" id="ARBA00004173"/>
    </source>
</evidence>
<dbReference type="PANTHER" id="PTHR13184:SF5">
    <property type="entry name" value="METHYLTRANSFERASE-LIKE PROTEIN 17, MITOCHONDRIAL"/>
    <property type="match status" value="1"/>
</dbReference>
<feature type="region of interest" description="Disordered" evidence="8">
    <location>
        <begin position="454"/>
        <end position="481"/>
    </location>
</feature>
<evidence type="ECO:0000313" key="9">
    <source>
        <dbReference type="EMBL" id="KAH0551504.1"/>
    </source>
</evidence>
<keyword evidence="10" id="KW-1185">Reference proteome</keyword>
<evidence type="ECO:0000256" key="6">
    <source>
        <dbReference type="ARBA" id="ARBA00023128"/>
    </source>
</evidence>